<feature type="region of interest" description="Disordered" evidence="1">
    <location>
        <begin position="521"/>
        <end position="701"/>
    </location>
</feature>
<protein>
    <submittedName>
        <fullName evidence="4">Uncharacterized protein</fullName>
    </submittedName>
</protein>
<evidence type="ECO:0000256" key="2">
    <source>
        <dbReference type="SAM" id="Phobius"/>
    </source>
</evidence>
<keyword evidence="2" id="KW-0812">Transmembrane</keyword>
<feature type="compositionally biased region" description="Low complexity" evidence="1">
    <location>
        <begin position="589"/>
        <end position="599"/>
    </location>
</feature>
<feature type="signal peptide" evidence="3">
    <location>
        <begin position="1"/>
        <end position="15"/>
    </location>
</feature>
<dbReference type="EMBL" id="CAJMWY010000330">
    <property type="protein sequence ID" value="CAE6428347.1"/>
    <property type="molecule type" value="Genomic_DNA"/>
</dbReference>
<name>A0A8H2XPQ3_9AGAM</name>
<keyword evidence="2" id="KW-0472">Membrane</keyword>
<accession>A0A8H2XPQ3</accession>
<evidence type="ECO:0000256" key="1">
    <source>
        <dbReference type="SAM" id="MobiDB-lite"/>
    </source>
</evidence>
<proteinExistence type="predicted"/>
<sequence length="701" mass="73815">MKVLFLLGLAAAALAQDQTQSLGITATSTPTVTLPITDQTQSLGITATSTPTVTLPITPPSQRPLATCSADPLWRRLRNAQGVDPCALAMNLQQTCTTIVPIVALTGGESYTGPQNVQAATPCICTTVMYNLVAGCAACQHQQSTKVTRNWVNWGSWSALCQNRATIQDGIWNRVTGYNDTIPAWAYTKVFQSDLFDLQQAINIGKCRVSLQPRLLRVHQRPPPLLVQNLKRLINIIVGVVLGVVGLILLIITTIFCVLRRRQRKWEENEGVNRPDSTFVIGKPTPGGMTLQKDAANRYGPGGLFSPTTNDAFEKPRPIKTETALPDVLSDEHQQGKPEYGMPAPTPGYANPGGGFGHFPAPQTQYASVPNPGVAGVAGVGAGGRGLQDENRNSNVNANRLTMRDGPQGAAAQMLAADIAAARAREGAFREDFSAEGQGYQTSTDADGQSQFHRNGGSRQPFPTMPNPYGPPRNGTNNGKGPYGANHPEEEVHAVSTVDDTSISLYPSSIDRHDDHPAAFVGGFSPIPEKPREEYQMPDRGYGANSGAQPSPPLDSDPFGANRRPTAFSRVFGERPGNMAGVGAGRGSAGSSPTSPGIAQGRAPMVSRPGVSPVLNRPNINSQLLRGPSLGNSAAEMGFGRQHQAAVSALGGPAQRDSSGLSDGSSPTAVGFPGDIGSARGEGSPLPTGPFAGRSGFGAER</sequence>
<dbReference type="Proteomes" id="UP000663861">
    <property type="component" value="Unassembled WGS sequence"/>
</dbReference>
<feature type="compositionally biased region" description="Polar residues" evidence="1">
    <location>
        <begin position="656"/>
        <end position="668"/>
    </location>
</feature>
<feature type="region of interest" description="Disordered" evidence="1">
    <location>
        <begin position="438"/>
        <end position="487"/>
    </location>
</feature>
<dbReference type="AlphaFoldDB" id="A0A8H2XPQ3"/>
<feature type="chain" id="PRO_5034966081" evidence="3">
    <location>
        <begin position="16"/>
        <end position="701"/>
    </location>
</feature>
<feature type="compositionally biased region" description="Polar residues" evidence="1">
    <location>
        <begin position="439"/>
        <end position="453"/>
    </location>
</feature>
<comment type="caution">
    <text evidence="4">The sequence shown here is derived from an EMBL/GenBank/DDBJ whole genome shotgun (WGS) entry which is preliminary data.</text>
</comment>
<feature type="transmembrane region" description="Helical" evidence="2">
    <location>
        <begin position="233"/>
        <end position="259"/>
    </location>
</feature>
<reference evidence="4" key="1">
    <citation type="submission" date="2021-01" db="EMBL/GenBank/DDBJ databases">
        <authorList>
            <person name="Kaushik A."/>
        </authorList>
    </citation>
    <scope>NUCLEOTIDE SEQUENCE</scope>
    <source>
        <strain evidence="4">AG4-RS23</strain>
    </source>
</reference>
<keyword evidence="3" id="KW-0732">Signal</keyword>
<evidence type="ECO:0000313" key="5">
    <source>
        <dbReference type="Proteomes" id="UP000663861"/>
    </source>
</evidence>
<organism evidence="4 5">
    <name type="scientific">Rhizoctonia solani</name>
    <dbReference type="NCBI Taxonomy" id="456999"/>
    <lineage>
        <taxon>Eukaryota</taxon>
        <taxon>Fungi</taxon>
        <taxon>Dikarya</taxon>
        <taxon>Basidiomycota</taxon>
        <taxon>Agaricomycotina</taxon>
        <taxon>Agaricomycetes</taxon>
        <taxon>Cantharellales</taxon>
        <taxon>Ceratobasidiaceae</taxon>
        <taxon>Rhizoctonia</taxon>
    </lineage>
</organism>
<gene>
    <name evidence="4" type="ORF">RDB_LOCUS22840</name>
</gene>
<evidence type="ECO:0000256" key="3">
    <source>
        <dbReference type="SAM" id="SignalP"/>
    </source>
</evidence>
<evidence type="ECO:0000313" key="4">
    <source>
        <dbReference type="EMBL" id="CAE6428347.1"/>
    </source>
</evidence>
<keyword evidence="2" id="KW-1133">Transmembrane helix</keyword>